<dbReference type="Gene3D" id="3.10.180.10">
    <property type="entry name" value="2,3-Dihydroxybiphenyl 1,2-Dioxygenase, domain 1"/>
    <property type="match status" value="1"/>
</dbReference>
<dbReference type="PANTHER" id="PTHR35908:SF1">
    <property type="entry name" value="CONSERVED PROTEIN"/>
    <property type="match status" value="1"/>
</dbReference>
<evidence type="ECO:0000259" key="1">
    <source>
        <dbReference type="PROSITE" id="PS51819"/>
    </source>
</evidence>
<evidence type="ECO:0000313" key="3">
    <source>
        <dbReference type="EMBL" id="XCH71784.1"/>
    </source>
</evidence>
<dbReference type="RefSeq" id="WP_350930637.1">
    <property type="nucleotide sequence ID" value="NZ_CP157762.1"/>
</dbReference>
<organism evidence="2">
    <name type="scientific">Micromonospora sp. CCTCC AA 2012012</name>
    <dbReference type="NCBI Taxonomy" id="3111921"/>
    <lineage>
        <taxon>Bacteria</taxon>
        <taxon>Bacillati</taxon>
        <taxon>Actinomycetota</taxon>
        <taxon>Actinomycetes</taxon>
        <taxon>Micromonosporales</taxon>
        <taxon>Micromonosporaceae</taxon>
        <taxon>Micromonospora</taxon>
    </lineage>
</organism>
<reference evidence="2" key="1">
    <citation type="submission" date="2024-01" db="EMBL/GenBank/DDBJ databases">
        <title>The genome sequence of Micromonospora mangrovi CCTCC AA 2012012.</title>
        <authorList>
            <person name="Gao J."/>
        </authorList>
    </citation>
    <scope>NUCLEOTIDE SEQUENCE</scope>
    <source>
        <strain evidence="2">CCTCC AA 2012012</strain>
    </source>
</reference>
<dbReference type="EMBL" id="CP157762">
    <property type="protein sequence ID" value="XBP91086.1"/>
    <property type="molecule type" value="Genomic_DNA"/>
</dbReference>
<dbReference type="PROSITE" id="PS51819">
    <property type="entry name" value="VOC"/>
    <property type="match status" value="1"/>
</dbReference>
<sequence>MSALIHCVTVESADPYVLAGWWATVLDRRLHDDDHPGDPEAVLVAPDGHGPDLLFVTVGERHGKGAFHLDLHPADGTRDAEVDRLLGLGATLVADRRRPDGTGWAVLADPEGNEFCVCRGAAERTA</sequence>
<dbReference type="AlphaFoldDB" id="A0AAU7M1B8"/>
<dbReference type="Pfam" id="PF18029">
    <property type="entry name" value="Glyoxalase_6"/>
    <property type="match status" value="1"/>
</dbReference>
<name>A0AAU7M1B8_9ACTN</name>
<feature type="domain" description="VOC" evidence="1">
    <location>
        <begin position="4"/>
        <end position="120"/>
    </location>
</feature>
<dbReference type="EMBL" id="CP159342">
    <property type="protein sequence ID" value="XCH71784.1"/>
    <property type="molecule type" value="Genomic_DNA"/>
</dbReference>
<protein>
    <submittedName>
        <fullName evidence="2">VOC family protein</fullName>
    </submittedName>
</protein>
<evidence type="ECO:0000313" key="2">
    <source>
        <dbReference type="EMBL" id="XBP91086.1"/>
    </source>
</evidence>
<proteinExistence type="predicted"/>
<gene>
    <name evidence="3" type="ORF">ABUL08_15560</name>
    <name evidence="2" type="ORF">VK199_15495</name>
</gene>
<dbReference type="SUPFAM" id="SSF54593">
    <property type="entry name" value="Glyoxalase/Bleomycin resistance protein/Dihydroxybiphenyl dioxygenase"/>
    <property type="match status" value="1"/>
</dbReference>
<dbReference type="PANTHER" id="PTHR35908">
    <property type="entry name" value="HYPOTHETICAL FUSION PROTEIN"/>
    <property type="match status" value="1"/>
</dbReference>
<reference evidence="3" key="2">
    <citation type="submission" date="2024-06" db="EMBL/GenBank/DDBJ databases">
        <title>Micromonospora mangrovi CCTCC AA 2012012 genome sequences.</title>
        <authorList>
            <person name="Gao J."/>
        </authorList>
    </citation>
    <scope>NUCLEOTIDE SEQUENCE</scope>
    <source>
        <strain evidence="3">CCTCC AA 2012012</strain>
    </source>
</reference>
<dbReference type="InterPro" id="IPR029068">
    <property type="entry name" value="Glyas_Bleomycin-R_OHBP_Dase"/>
</dbReference>
<accession>A0AAU7M1B8</accession>
<dbReference type="InterPro" id="IPR037523">
    <property type="entry name" value="VOC_core"/>
</dbReference>
<dbReference type="InterPro" id="IPR041581">
    <property type="entry name" value="Glyoxalase_6"/>
</dbReference>